<dbReference type="PANTHER" id="PTHR11815">
    <property type="entry name" value="SUCCINYL-COA SYNTHETASE BETA CHAIN"/>
    <property type="match status" value="1"/>
</dbReference>
<dbReference type="GO" id="GO:0006099">
    <property type="term" value="P:tricarboxylic acid cycle"/>
    <property type="evidence" value="ECO:0007669"/>
    <property type="project" value="UniProtKB-UniRule"/>
</dbReference>
<evidence type="ECO:0000256" key="6">
    <source>
        <dbReference type="HAMAP-Rule" id="MF_00558"/>
    </source>
</evidence>
<dbReference type="Pfam" id="PF00549">
    <property type="entry name" value="Ligase_CoA"/>
    <property type="match status" value="1"/>
</dbReference>
<evidence type="ECO:0000256" key="1">
    <source>
        <dbReference type="ARBA" id="ARBA00009182"/>
    </source>
</evidence>
<dbReference type="NCBIfam" id="TIGR01016">
    <property type="entry name" value="sucCoAbeta"/>
    <property type="match status" value="1"/>
</dbReference>
<name>A0A9E2BG70_PSYF1</name>
<comment type="pathway">
    <text evidence="6">Carbohydrate metabolism; tricarboxylic acid cycle; succinate from succinyl-CoA (ligase route): step 1/1.</text>
</comment>
<feature type="binding site" evidence="6">
    <location>
        <position position="45"/>
    </location>
    <ligand>
        <name>ATP</name>
        <dbReference type="ChEBI" id="CHEBI:30616"/>
    </ligand>
</feature>
<feature type="binding site" evidence="6">
    <location>
        <position position="188"/>
    </location>
    <ligand>
        <name>Mg(2+)</name>
        <dbReference type="ChEBI" id="CHEBI:18420"/>
    </ligand>
</feature>
<keyword evidence="6 7" id="KW-0067">ATP-binding</keyword>
<feature type="binding site" evidence="6">
    <location>
        <position position="249"/>
    </location>
    <ligand>
        <name>substrate</name>
        <note>ligand shared with subunit alpha</note>
    </ligand>
</feature>
<dbReference type="GO" id="GO:0000287">
    <property type="term" value="F:magnesium ion binding"/>
    <property type="evidence" value="ECO:0007669"/>
    <property type="project" value="UniProtKB-UniRule"/>
</dbReference>
<feature type="binding site" evidence="6">
    <location>
        <position position="99"/>
    </location>
    <ligand>
        <name>ATP</name>
        <dbReference type="ChEBI" id="CHEBI:30616"/>
    </ligand>
</feature>
<gene>
    <name evidence="6 9" type="primary">sucC</name>
    <name evidence="9" type="ORF">DDT42_00250</name>
</gene>
<dbReference type="PIRSF" id="PIRSF001554">
    <property type="entry name" value="SucCS_beta"/>
    <property type="match status" value="1"/>
</dbReference>
<comment type="catalytic activity">
    <reaction evidence="6">
        <text>succinate + ATP + CoA = succinyl-CoA + ADP + phosphate</text>
        <dbReference type="Rhea" id="RHEA:17661"/>
        <dbReference type="ChEBI" id="CHEBI:30031"/>
        <dbReference type="ChEBI" id="CHEBI:30616"/>
        <dbReference type="ChEBI" id="CHEBI:43474"/>
        <dbReference type="ChEBI" id="CHEBI:57287"/>
        <dbReference type="ChEBI" id="CHEBI:57292"/>
        <dbReference type="ChEBI" id="CHEBI:456216"/>
        <dbReference type="EC" id="6.2.1.5"/>
    </reaction>
</comment>
<dbReference type="GO" id="GO:0004775">
    <property type="term" value="F:succinate-CoA ligase (ADP-forming) activity"/>
    <property type="evidence" value="ECO:0007669"/>
    <property type="project" value="UniProtKB-UniRule"/>
</dbReference>
<protein>
    <recommendedName>
        <fullName evidence="6">Succinate--CoA ligase [ADP-forming] subunit beta</fullName>
        <ecNumber evidence="6">6.2.1.5</ecNumber>
    </recommendedName>
    <alternativeName>
        <fullName evidence="6">Succinyl-CoA synthetase subunit beta</fullName>
        <shortName evidence="6">SCS-beta</shortName>
    </alternativeName>
</protein>
<evidence type="ECO:0000313" key="10">
    <source>
        <dbReference type="Proteomes" id="UP000811545"/>
    </source>
</evidence>
<reference evidence="9 10" key="1">
    <citation type="journal article" date="2021" name="bioRxiv">
        <title>Unique metabolic strategies in Hadean analogues reveal hints for primordial physiology.</title>
        <authorList>
            <person name="Nobu M.K."/>
            <person name="Nakai R."/>
            <person name="Tamazawa S."/>
            <person name="Mori H."/>
            <person name="Toyoda A."/>
            <person name="Ijiri A."/>
            <person name="Suzuki S."/>
            <person name="Kurokawa K."/>
            <person name="Kamagata Y."/>
            <person name="Tamaki H."/>
        </authorList>
    </citation>
    <scope>NUCLEOTIDE SEQUENCE [LARGE SCALE GENOMIC DNA]</scope>
    <source>
        <strain evidence="9">BS525</strain>
    </source>
</reference>
<dbReference type="InterPro" id="IPR013650">
    <property type="entry name" value="ATP-grasp_succ-CoA_synth-type"/>
</dbReference>
<dbReference type="AlphaFoldDB" id="A0A9E2BG70"/>
<feature type="binding site" evidence="6">
    <location>
        <position position="201"/>
    </location>
    <ligand>
        <name>Mg(2+)</name>
        <dbReference type="ChEBI" id="CHEBI:18420"/>
    </ligand>
</feature>
<accession>A0A9E2BG70</accession>
<dbReference type="GO" id="GO:0006104">
    <property type="term" value="P:succinyl-CoA metabolic process"/>
    <property type="evidence" value="ECO:0007669"/>
    <property type="project" value="TreeGrafter"/>
</dbReference>
<dbReference type="InterPro" id="IPR016102">
    <property type="entry name" value="Succinyl-CoA_synth-like"/>
</dbReference>
<dbReference type="Proteomes" id="UP000811545">
    <property type="component" value="Unassembled WGS sequence"/>
</dbReference>
<comment type="cofactor">
    <cofactor evidence="6">
        <name>Mg(2+)</name>
        <dbReference type="ChEBI" id="CHEBI:18420"/>
    </cofactor>
    <text evidence="6">Binds 1 Mg(2+) ion per subunit.</text>
</comment>
<dbReference type="SUPFAM" id="SSF56059">
    <property type="entry name" value="Glutathione synthetase ATP-binding domain-like"/>
    <property type="match status" value="1"/>
</dbReference>
<evidence type="ECO:0000259" key="8">
    <source>
        <dbReference type="PROSITE" id="PS50975"/>
    </source>
</evidence>
<feature type="binding site" evidence="6">
    <location>
        <begin position="305"/>
        <end position="307"/>
    </location>
    <ligand>
        <name>substrate</name>
        <note>ligand shared with subunit alpha</note>
    </ligand>
</feature>
<comment type="caution">
    <text evidence="9">The sequence shown here is derived from an EMBL/GenBank/DDBJ whole genome shotgun (WGS) entry which is preliminary data.</text>
</comment>
<keyword evidence="5 6" id="KW-0460">Magnesium</keyword>
<dbReference type="GO" id="GO:0005524">
    <property type="term" value="F:ATP binding"/>
    <property type="evidence" value="ECO:0007669"/>
    <property type="project" value="UniProtKB-UniRule"/>
</dbReference>
<evidence type="ECO:0000256" key="2">
    <source>
        <dbReference type="ARBA" id="ARBA00022598"/>
    </source>
</evidence>
<feature type="binding site" evidence="6">
    <location>
        <begin position="52"/>
        <end position="54"/>
    </location>
    <ligand>
        <name>ATP</name>
        <dbReference type="ChEBI" id="CHEBI:30616"/>
    </ligand>
</feature>
<comment type="subunit">
    <text evidence="6">Heterotetramer of two alpha and two beta subunits.</text>
</comment>
<dbReference type="EC" id="6.2.1.5" evidence="6"/>
<dbReference type="HAMAP" id="MF_00558">
    <property type="entry name" value="Succ_CoA_beta"/>
    <property type="match status" value="1"/>
</dbReference>
<dbReference type="InterPro" id="IPR005811">
    <property type="entry name" value="SUCC_ACL_C"/>
</dbReference>
<feature type="domain" description="ATP-grasp" evidence="8">
    <location>
        <begin position="9"/>
        <end position="246"/>
    </location>
</feature>
<keyword evidence="4 6" id="KW-0547">Nucleotide-binding</keyword>
<dbReference type="PROSITE" id="PS01217">
    <property type="entry name" value="SUCCINYL_COA_LIG_3"/>
    <property type="match status" value="1"/>
</dbReference>
<dbReference type="GO" id="GO:0042709">
    <property type="term" value="C:succinate-CoA ligase complex"/>
    <property type="evidence" value="ECO:0007669"/>
    <property type="project" value="TreeGrafter"/>
</dbReference>
<proteinExistence type="inferred from homology"/>
<keyword evidence="2 6" id="KW-0436">Ligase</keyword>
<comment type="function">
    <text evidence="6">Succinyl-CoA synthetase functions in the citric acid cycle (TCA), coupling the hydrolysis of succinyl-CoA to the synthesis of either ATP or GTP and thus represents the only step of substrate-level phosphorylation in the TCA. The beta subunit provides nucleotide specificity of the enzyme and binds the substrate succinate, while the binding sites for coenzyme A and phosphate are found in the alpha subunit.</text>
</comment>
<dbReference type="NCBIfam" id="NF001913">
    <property type="entry name" value="PRK00696.1"/>
    <property type="match status" value="1"/>
</dbReference>
<comment type="catalytic activity">
    <reaction evidence="6">
        <text>GTP + succinate + CoA = succinyl-CoA + GDP + phosphate</text>
        <dbReference type="Rhea" id="RHEA:22120"/>
        <dbReference type="ChEBI" id="CHEBI:30031"/>
        <dbReference type="ChEBI" id="CHEBI:37565"/>
        <dbReference type="ChEBI" id="CHEBI:43474"/>
        <dbReference type="ChEBI" id="CHEBI:57287"/>
        <dbReference type="ChEBI" id="CHEBI:57292"/>
        <dbReference type="ChEBI" id="CHEBI:58189"/>
    </reaction>
</comment>
<evidence type="ECO:0000256" key="3">
    <source>
        <dbReference type="ARBA" id="ARBA00022723"/>
    </source>
</evidence>
<organism evidence="9 10">
    <name type="scientific">Psychracetigena formicireducens</name>
    <dbReference type="NCBI Taxonomy" id="2986056"/>
    <lineage>
        <taxon>Bacteria</taxon>
        <taxon>Bacillati</taxon>
        <taxon>Candidatus Lithacetigenota</taxon>
        <taxon>Candidatus Psychracetigena</taxon>
    </lineage>
</organism>
<keyword evidence="3 6" id="KW-0479">Metal-binding</keyword>
<dbReference type="InterPro" id="IPR013815">
    <property type="entry name" value="ATP_grasp_subdomain_1"/>
</dbReference>
<dbReference type="Gene3D" id="3.30.470.20">
    <property type="entry name" value="ATP-grasp fold, B domain"/>
    <property type="match status" value="1"/>
</dbReference>
<evidence type="ECO:0000256" key="4">
    <source>
        <dbReference type="ARBA" id="ARBA00022741"/>
    </source>
</evidence>
<feature type="binding site" evidence="6">
    <location>
        <position position="94"/>
    </location>
    <ligand>
        <name>ATP</name>
        <dbReference type="ChEBI" id="CHEBI:30616"/>
    </ligand>
</feature>
<dbReference type="SUPFAM" id="SSF52210">
    <property type="entry name" value="Succinyl-CoA synthetase domains"/>
    <property type="match status" value="1"/>
</dbReference>
<dbReference type="Gene3D" id="3.40.50.261">
    <property type="entry name" value="Succinyl-CoA synthetase domains"/>
    <property type="match status" value="1"/>
</dbReference>
<evidence type="ECO:0000256" key="5">
    <source>
        <dbReference type="ARBA" id="ARBA00022842"/>
    </source>
</evidence>
<evidence type="ECO:0000313" key="9">
    <source>
        <dbReference type="EMBL" id="MBT9144409.1"/>
    </source>
</evidence>
<dbReference type="EMBL" id="QLTW01000007">
    <property type="protein sequence ID" value="MBT9144409.1"/>
    <property type="molecule type" value="Genomic_DNA"/>
</dbReference>
<dbReference type="InterPro" id="IPR005809">
    <property type="entry name" value="Succ_CoA_ligase-like_bsu"/>
</dbReference>
<dbReference type="InterPro" id="IPR011761">
    <property type="entry name" value="ATP-grasp"/>
</dbReference>
<dbReference type="Pfam" id="PF08442">
    <property type="entry name" value="ATP-grasp_2"/>
    <property type="match status" value="1"/>
</dbReference>
<dbReference type="PROSITE" id="PS50975">
    <property type="entry name" value="ATP_GRASP"/>
    <property type="match status" value="1"/>
</dbReference>
<dbReference type="Gene3D" id="3.30.1490.20">
    <property type="entry name" value="ATP-grasp fold, A domain"/>
    <property type="match status" value="1"/>
</dbReference>
<dbReference type="FunFam" id="3.30.470.20:FF:000002">
    <property type="entry name" value="Succinate--CoA ligase [ADP-forming] subunit beta"/>
    <property type="match status" value="1"/>
</dbReference>
<keyword evidence="6" id="KW-0816">Tricarboxylic acid cycle</keyword>
<feature type="binding site" evidence="6">
    <location>
        <position position="91"/>
    </location>
    <ligand>
        <name>ATP</name>
        <dbReference type="ChEBI" id="CHEBI:30616"/>
    </ligand>
</feature>
<comment type="similarity">
    <text evidence="1 6">Belongs to the succinate/malate CoA ligase beta subunit family.</text>
</comment>
<sequence length="381" mass="41403">MKLYEYLAKGIFRAEGIPLPKGGIAQTPEEALIIARDIGFPIAIKSQVLTGGRGKAGGIAFANNENEVTNESTRILGSMLKGFKVEKVLVEEKLTIDKEYYVSITADSFLKKPIILASSQGGVDIEDVSEEYIVKKVVDIDIGVYAYLGREIARKLGMQGDLMNEFSSLVIKMYNLFRKYDAELVEINPLVRSGDKLIALDARFNVDDDALYRHPNLPRLTEGEEWELKAKALGLSYVQLDGDIAVMANGAGITMATLDLLAIFGGRPANFLDAGGGAAVEPMAKALSLLNDTKPKVIFINIFGGITRCDDVARAILKVKKTTDFCAPLVIRLTGTREEEAITVLQENNLSAYKSMEEAARKAVALAKPASGLEGVGKCQY</sequence>
<evidence type="ECO:0000256" key="7">
    <source>
        <dbReference type="PROSITE-ProRule" id="PRU00409"/>
    </source>
</evidence>
<dbReference type="PANTHER" id="PTHR11815:SF10">
    <property type="entry name" value="SUCCINATE--COA LIGASE [GDP-FORMING] SUBUNIT BETA, MITOCHONDRIAL"/>
    <property type="match status" value="1"/>
</dbReference>
<dbReference type="InterPro" id="IPR017866">
    <property type="entry name" value="Succ-CoA_synthase_bsu_CS"/>
</dbReference>